<dbReference type="Proteomes" id="UP000575068">
    <property type="component" value="Unassembled WGS sequence"/>
</dbReference>
<dbReference type="PANTHER" id="PTHR43367:SF1">
    <property type="entry name" value="TWO-COMPONENT RESPONSE REGULATOR-LIKE APRR6-RELATED"/>
    <property type="match status" value="1"/>
</dbReference>
<dbReference type="Gene3D" id="1.10.10.10">
    <property type="entry name" value="Winged helix-like DNA-binding domain superfamily/Winged helix DNA-binding domain"/>
    <property type="match status" value="1"/>
</dbReference>
<dbReference type="Gene3D" id="3.40.50.2300">
    <property type="match status" value="1"/>
</dbReference>
<dbReference type="PROSITE" id="PS50110">
    <property type="entry name" value="RESPONSE_REGULATORY"/>
    <property type="match status" value="1"/>
</dbReference>
<feature type="domain" description="ANTAR" evidence="3">
    <location>
        <begin position="122"/>
        <end position="183"/>
    </location>
</feature>
<sequence length="193" mass="21272">MRIAIVDESSARAAVIEEGLREAGLDDIATLTDRNGLVARLTTLAPDVVLMNLENPSRDTLEESFLVSRSLGKPIAMFVDQSDEESTFAAVDAGVSAYIVDGFKKERIKPILQLAVRRFQAFSKLQEELVEAKNMLAERKTIDRAKAILMKRRGIDEPAAYALLRSHAMQSNRRIVEVAEALVTAENLMGGDL</sequence>
<evidence type="ECO:0000313" key="5">
    <source>
        <dbReference type="Proteomes" id="UP000575068"/>
    </source>
</evidence>
<dbReference type="InterPro" id="IPR008327">
    <property type="entry name" value="Sig_transdc_resp-reg_antiterm"/>
</dbReference>
<keyword evidence="5" id="KW-1185">Reference proteome</keyword>
<dbReference type="Pfam" id="PF03861">
    <property type="entry name" value="ANTAR"/>
    <property type="match status" value="1"/>
</dbReference>
<dbReference type="InterPro" id="IPR001789">
    <property type="entry name" value="Sig_transdc_resp-reg_receiver"/>
</dbReference>
<dbReference type="AlphaFoldDB" id="A0A840HTU0"/>
<accession>A0A840HTU0</accession>
<evidence type="ECO:0000259" key="2">
    <source>
        <dbReference type="PROSITE" id="PS50110"/>
    </source>
</evidence>
<evidence type="ECO:0000313" key="4">
    <source>
        <dbReference type="EMBL" id="MBB4640904.1"/>
    </source>
</evidence>
<evidence type="ECO:0000256" key="1">
    <source>
        <dbReference type="PROSITE-ProRule" id="PRU00169"/>
    </source>
</evidence>
<dbReference type="PIRSF" id="PIRSF036382">
    <property type="entry name" value="RR_antiterm"/>
    <property type="match status" value="1"/>
</dbReference>
<reference evidence="4 5" key="1">
    <citation type="submission" date="2020-08" db="EMBL/GenBank/DDBJ databases">
        <title>Genomic Encyclopedia of Type Strains, Phase IV (KMG-IV): sequencing the most valuable type-strain genomes for metagenomic binning, comparative biology and taxonomic classification.</title>
        <authorList>
            <person name="Goeker M."/>
        </authorList>
    </citation>
    <scope>NUCLEOTIDE SEQUENCE [LARGE SCALE GENOMIC DNA]</scope>
    <source>
        <strain evidence="4 5">DSM 7465</strain>
    </source>
</reference>
<dbReference type="InterPro" id="IPR005561">
    <property type="entry name" value="ANTAR"/>
</dbReference>
<proteinExistence type="predicted"/>
<organism evidence="4 5">
    <name type="scientific">Rhizorhapis suberifaciens</name>
    <name type="common">corky root of lettuce</name>
    <dbReference type="NCBI Taxonomy" id="13656"/>
    <lineage>
        <taxon>Bacteria</taxon>
        <taxon>Pseudomonadati</taxon>
        <taxon>Pseudomonadota</taxon>
        <taxon>Alphaproteobacteria</taxon>
        <taxon>Sphingomonadales</taxon>
        <taxon>Sphingomonadaceae</taxon>
        <taxon>Rhizorhapis</taxon>
    </lineage>
</organism>
<dbReference type="Pfam" id="PF00072">
    <property type="entry name" value="Response_reg"/>
    <property type="match status" value="1"/>
</dbReference>
<dbReference type="PANTHER" id="PTHR43367">
    <property type="match status" value="1"/>
</dbReference>
<evidence type="ECO:0000259" key="3">
    <source>
        <dbReference type="PROSITE" id="PS50921"/>
    </source>
</evidence>
<protein>
    <submittedName>
        <fullName evidence="4">Response regulator NasT</fullName>
    </submittedName>
</protein>
<dbReference type="GO" id="GO:0003723">
    <property type="term" value="F:RNA binding"/>
    <property type="evidence" value="ECO:0007669"/>
    <property type="project" value="InterPro"/>
</dbReference>
<dbReference type="InterPro" id="IPR036388">
    <property type="entry name" value="WH-like_DNA-bd_sf"/>
</dbReference>
<dbReference type="GO" id="GO:0000160">
    <property type="term" value="P:phosphorelay signal transduction system"/>
    <property type="evidence" value="ECO:0007669"/>
    <property type="project" value="InterPro"/>
</dbReference>
<dbReference type="SMART" id="SM01012">
    <property type="entry name" value="ANTAR"/>
    <property type="match status" value="1"/>
</dbReference>
<comment type="caution">
    <text evidence="4">The sequence shown here is derived from an EMBL/GenBank/DDBJ whole genome shotgun (WGS) entry which is preliminary data.</text>
</comment>
<gene>
    <name evidence="4" type="ORF">HNQ99_001208</name>
</gene>
<dbReference type="SUPFAM" id="SSF52172">
    <property type="entry name" value="CheY-like"/>
    <property type="match status" value="1"/>
</dbReference>
<dbReference type="RefSeq" id="WP_184474743.1">
    <property type="nucleotide sequence ID" value="NZ_JACHOV010000004.1"/>
</dbReference>
<comment type="caution">
    <text evidence="1">Lacks conserved residue(s) required for the propagation of feature annotation.</text>
</comment>
<feature type="domain" description="Response regulatory" evidence="2">
    <location>
        <begin position="2"/>
        <end position="116"/>
    </location>
</feature>
<name>A0A840HTU0_9SPHN</name>
<dbReference type="PROSITE" id="PS50921">
    <property type="entry name" value="ANTAR"/>
    <property type="match status" value="1"/>
</dbReference>
<dbReference type="EMBL" id="JACHOV010000004">
    <property type="protein sequence ID" value="MBB4640904.1"/>
    <property type="molecule type" value="Genomic_DNA"/>
</dbReference>
<dbReference type="InterPro" id="IPR011006">
    <property type="entry name" value="CheY-like_superfamily"/>
</dbReference>